<name>A0A5C0XNZ9_PYRFU</name>
<sequence length="62" mass="6855">MCSAQGLRAVSEESLLEMPSALTFQFTSRLEMELNYPKPKEISILDGLWSDDSSLTLATKSS</sequence>
<evidence type="ECO:0000313" key="2">
    <source>
        <dbReference type="Proteomes" id="UP000324354"/>
    </source>
</evidence>
<dbReference type="Proteomes" id="UP000324354">
    <property type="component" value="Chromosome"/>
</dbReference>
<accession>A0A5C0XNZ9</accession>
<protein>
    <submittedName>
        <fullName evidence="1">Uncharacterized protein</fullName>
    </submittedName>
</protein>
<gene>
    <name evidence="1" type="ORF">PFDSM3638_06580</name>
</gene>
<reference evidence="1 2" key="1">
    <citation type="submission" date="2017-08" db="EMBL/GenBank/DDBJ databases">
        <title>Resequencing and Reannotation of the genome of Pyrococcus furiosus type strain DSM3638.</title>
        <authorList>
            <person name="Reichelt R.M."/>
            <person name="Bunk B."/>
        </authorList>
    </citation>
    <scope>NUCLEOTIDE SEQUENCE [LARGE SCALE GENOMIC DNA]</scope>
    <source>
        <strain evidence="1 2">DSM 3638</strain>
    </source>
</reference>
<dbReference type="AlphaFoldDB" id="A0A5C0XNZ9"/>
<organism evidence="1 2">
    <name type="scientific">Pyrococcus furiosus (strain ATCC 43587 / DSM 3638 / JCM 8422 / Vc1)</name>
    <dbReference type="NCBI Taxonomy" id="186497"/>
    <lineage>
        <taxon>Archaea</taxon>
        <taxon>Methanobacteriati</taxon>
        <taxon>Methanobacteriota</taxon>
        <taxon>Thermococci</taxon>
        <taxon>Thermococcales</taxon>
        <taxon>Thermococcaceae</taxon>
        <taxon>Pyrococcus</taxon>
    </lineage>
</organism>
<evidence type="ECO:0000313" key="1">
    <source>
        <dbReference type="EMBL" id="QEK78956.1"/>
    </source>
</evidence>
<proteinExistence type="predicted"/>
<dbReference type="EMBL" id="CP023154">
    <property type="protein sequence ID" value="QEK78956.1"/>
    <property type="molecule type" value="Genomic_DNA"/>
</dbReference>